<feature type="compositionally biased region" description="Low complexity" evidence="1">
    <location>
        <begin position="917"/>
        <end position="933"/>
    </location>
</feature>
<feature type="region of interest" description="Disordered" evidence="1">
    <location>
        <begin position="903"/>
        <end position="955"/>
    </location>
</feature>
<feature type="region of interest" description="Disordered" evidence="1">
    <location>
        <begin position="667"/>
        <end position="694"/>
    </location>
</feature>
<accession>A0A812PWI2</accession>
<feature type="compositionally biased region" description="Basic and acidic residues" evidence="1">
    <location>
        <begin position="300"/>
        <end position="311"/>
    </location>
</feature>
<reference evidence="2" key="1">
    <citation type="submission" date="2021-02" db="EMBL/GenBank/DDBJ databases">
        <authorList>
            <person name="Dougan E. K."/>
            <person name="Rhodes N."/>
            <person name="Thang M."/>
            <person name="Chan C."/>
        </authorList>
    </citation>
    <scope>NUCLEOTIDE SEQUENCE</scope>
</reference>
<organism evidence="2 3">
    <name type="scientific">Symbiodinium necroappetens</name>
    <dbReference type="NCBI Taxonomy" id="1628268"/>
    <lineage>
        <taxon>Eukaryota</taxon>
        <taxon>Sar</taxon>
        <taxon>Alveolata</taxon>
        <taxon>Dinophyceae</taxon>
        <taxon>Suessiales</taxon>
        <taxon>Symbiodiniaceae</taxon>
        <taxon>Symbiodinium</taxon>
    </lineage>
</organism>
<feature type="region of interest" description="Disordered" evidence="1">
    <location>
        <begin position="193"/>
        <end position="220"/>
    </location>
</feature>
<comment type="caution">
    <text evidence="2">The sequence shown here is derived from an EMBL/GenBank/DDBJ whole genome shotgun (WGS) entry which is preliminary data.</text>
</comment>
<proteinExistence type="predicted"/>
<feature type="compositionally biased region" description="Basic and acidic residues" evidence="1">
    <location>
        <begin position="622"/>
        <end position="633"/>
    </location>
</feature>
<evidence type="ECO:0000256" key="1">
    <source>
        <dbReference type="SAM" id="MobiDB-lite"/>
    </source>
</evidence>
<evidence type="ECO:0000313" key="2">
    <source>
        <dbReference type="EMBL" id="CAE7363180.1"/>
    </source>
</evidence>
<feature type="compositionally biased region" description="Low complexity" evidence="1">
    <location>
        <begin position="684"/>
        <end position="694"/>
    </location>
</feature>
<feature type="compositionally biased region" description="Pro residues" evidence="1">
    <location>
        <begin position="561"/>
        <end position="576"/>
    </location>
</feature>
<feature type="compositionally biased region" description="Basic and acidic residues" evidence="1">
    <location>
        <begin position="812"/>
        <end position="828"/>
    </location>
</feature>
<feature type="compositionally biased region" description="Basic and acidic residues" evidence="1">
    <location>
        <begin position="362"/>
        <end position="373"/>
    </location>
</feature>
<feature type="region of interest" description="Disordered" evidence="1">
    <location>
        <begin position="282"/>
        <end position="474"/>
    </location>
</feature>
<feature type="compositionally biased region" description="Low complexity" evidence="1">
    <location>
        <begin position="585"/>
        <end position="608"/>
    </location>
</feature>
<name>A0A812PWI2_9DINO</name>
<gene>
    <name evidence="2" type="primary">FEN1</name>
    <name evidence="2" type="ORF">SNEC2469_LOCUS9611</name>
</gene>
<dbReference type="EMBL" id="CAJNJA010015519">
    <property type="protein sequence ID" value="CAE7363180.1"/>
    <property type="molecule type" value="Genomic_DNA"/>
</dbReference>
<dbReference type="OrthoDB" id="441023at2759"/>
<feature type="compositionally biased region" description="Polar residues" evidence="1">
    <location>
        <begin position="907"/>
        <end position="916"/>
    </location>
</feature>
<evidence type="ECO:0000313" key="3">
    <source>
        <dbReference type="Proteomes" id="UP000601435"/>
    </source>
</evidence>
<protein>
    <submittedName>
        <fullName evidence="2">FEN1 protein</fullName>
    </submittedName>
</protein>
<feature type="region of interest" description="Disordered" evidence="1">
    <location>
        <begin position="723"/>
        <end position="829"/>
    </location>
</feature>
<feature type="compositionally biased region" description="Basic and acidic residues" evidence="1">
    <location>
        <begin position="788"/>
        <end position="803"/>
    </location>
</feature>
<dbReference type="AlphaFoldDB" id="A0A812PWI2"/>
<feature type="compositionally biased region" description="Basic and acidic residues" evidence="1">
    <location>
        <begin position="754"/>
        <end position="769"/>
    </location>
</feature>
<keyword evidence="3" id="KW-1185">Reference proteome</keyword>
<sequence>MRVATVDTERLHTPHLCGALSFIRSKSGRNCQVLYCNGKSAANLTAGEVYASGVHHFCRYDRTFKEADPKFGLHDDDAGCSHPDCCVQERSAFVLHFDSPSFTEWRDKFALRAKASMTELDEEEMQLFPFKKASVQAFTKAEKAAKQKQIYRHWRCLPGRKEDEFHPRITGASLEEEFQRLLSQVKCAWGPRFVSPDQSGNEQEKSRKVAGSKRGSTAFPPWGTDLSEALRLMQSEGVVFALQELITTRGVTENTEAAELNRTAGCDTESSCYRIPSMPCPALGHGQNPGARGAKRRKGAKPEAPADRSEGPRAAAEAEAFGSEARRDPETSRQPAAEVAVAKMPSEAQEGPLVLEGPSTAKRHEATRPRPEEAEPAEAPSGGLDWEMEATLPALAAQLRRGEAAATSSARRKKAAVAPESSWQVEEAEAQPSLPAPPISPAAQASPAWQTSTSEASLHLPISHETGSSQTSKSTWKLEEADIFSPLAHAIETEKAADDNSPLSEPMVQTLPKAPAFPSDVEVSTSTQLMLLTWARWGRNAWRIKQEDQIKQLQHRRFPRTPAPPREPLSPQPTPRSTPRESPETETPGSSPGSSPASSSRPRTGAAAWRAGGELGMGTTVHSREGREVREGRDDRGFAFAELREEQRDSMAQQGARTKLVRALGGSAATAHSTGTPGFGVDTPGFPGASGAASADASVVSSGVASPVKGGQMSPWILEAEALCEETDEDVSPGGGGGWSLDPGSDNLLLSIEEELRQPRKEKVEEHPQPTEPAVQANDDQVLDEDELQRVEMFEESPSKKSAQEQSSPAHDAARAAEEKLPAKDDSAHQPFEYMVGEKVSYYSSSHGAWMPARIVERKSRTIYVIDKQMRGCLAKVRASELVSEREEEKNPVLRAFDVLEVRAPSNRPTRPTSATRSGSSPKGRSGSPSAAPTRVPGNRGRVVRDDFSDDSDDG</sequence>
<feature type="region of interest" description="Disordered" evidence="1">
    <location>
        <begin position="552"/>
        <end position="633"/>
    </location>
</feature>
<dbReference type="Proteomes" id="UP000601435">
    <property type="component" value="Unassembled WGS sequence"/>
</dbReference>
<feature type="compositionally biased region" description="Low complexity" evidence="1">
    <location>
        <begin position="441"/>
        <end position="450"/>
    </location>
</feature>
<feature type="compositionally biased region" description="Polar residues" evidence="1">
    <location>
        <begin position="465"/>
        <end position="474"/>
    </location>
</feature>
<feature type="compositionally biased region" description="Low complexity" evidence="1">
    <location>
        <begin position="312"/>
        <end position="323"/>
    </location>
</feature>